<evidence type="ECO:0000313" key="5">
    <source>
        <dbReference type="Proteomes" id="UP001489004"/>
    </source>
</evidence>
<evidence type="ECO:0000313" key="4">
    <source>
        <dbReference type="EMBL" id="KAK9829992.1"/>
    </source>
</evidence>
<feature type="region of interest" description="Disordered" evidence="2">
    <location>
        <begin position="793"/>
        <end position="812"/>
    </location>
</feature>
<feature type="domain" description="TFIIS N-terminal" evidence="3">
    <location>
        <begin position="337"/>
        <end position="383"/>
    </location>
</feature>
<proteinExistence type="predicted"/>
<feature type="region of interest" description="Disordered" evidence="2">
    <location>
        <begin position="497"/>
        <end position="621"/>
    </location>
</feature>
<keyword evidence="5" id="KW-1185">Reference proteome</keyword>
<evidence type="ECO:0000259" key="3">
    <source>
        <dbReference type="Pfam" id="PF08711"/>
    </source>
</evidence>
<feature type="compositionally biased region" description="Gly residues" evidence="2">
    <location>
        <begin position="224"/>
        <end position="236"/>
    </location>
</feature>
<dbReference type="SUPFAM" id="SSF47676">
    <property type="entry name" value="Conserved domain common to transcription factors TFIIS, elongin A, CRSP70"/>
    <property type="match status" value="1"/>
</dbReference>
<evidence type="ECO:0000256" key="1">
    <source>
        <dbReference type="SAM" id="Coils"/>
    </source>
</evidence>
<gene>
    <name evidence="4" type="ORF">WJX72_009093</name>
</gene>
<sequence length="812" mass="84755">MHIKCNPFSQHCGIPDDGLALSVGHLTTVVTPEQRLLLDKQRRLFLQQAEALRLALKGQLQLTGQDVLADVKEPSASASPVDVQPAAGSDEDVKAQPVLPAPEAPKVALPVAVTSPGAARLTPEMEQKLLAIFALQDTLTKDEAWGVAAQVGCQEEQVRTYFTKLRSSVRSFIQRMQRKASGKPTGSHASPAAPGVPAGTPAGAARSPGGSRSPAAPKSPKEAAGGGAGEAGGTGPGASEAAIANADADRRMGHDALQRYLATDGGLAEASLAGPLATMMAHETSIDVRSAILSAILRTVSAETLARLTSYGQLHSTLEQWVCEGEADRQTTFLHLLLQVLAYLPMALPMLSGSNLAKSVGRLQKYRSTAVAKAAVELVRQWRMQDQGGPSPDQRTKAPKGPQPLKPALKPSQPRLSQPGGHQTDAASTGPLSTAVPHEGASGLPLRHAAIPEPMVPRRHDSFERQKAVAGALGAGAAGKKRGYEGSMLSPAALTKQGSFEDRGMGADVQPGGSHAGRKRMRAGETSSRPLSADEIVKARAKRTAGQSSARGSGPLPKTSRLDFSSPAASADRRGLRAGLQGSHVALSPRSQAAHAPPFPFGQQQTAMHGTGSGGQAAVPTRGPALADQLRLQRLAQAAAAEQFALQSAQLQARHAERAAEELAASAEAVQRLGDMQADARLPFPPAELALPYSRVPPAAGEESMEREIQGMRNLSEPEAVYMLAALIPDSAAEAWEDATQWPAAGALPFVPTDAGEAAEQNTRMLLAGVLLPDLVTLDGRLTIPCLAQHGSHASQPWAAQTASQPTWNALP</sequence>
<dbReference type="InterPro" id="IPR017923">
    <property type="entry name" value="TFIIS_N"/>
</dbReference>
<feature type="coiled-coil region" evidence="1">
    <location>
        <begin position="646"/>
        <end position="673"/>
    </location>
</feature>
<comment type="caution">
    <text evidence="4">The sequence shown here is derived from an EMBL/GenBank/DDBJ whole genome shotgun (WGS) entry which is preliminary data.</text>
</comment>
<name>A0AAW1R8N2_9CHLO</name>
<feature type="region of interest" description="Disordered" evidence="2">
    <location>
        <begin position="175"/>
        <end position="240"/>
    </location>
</feature>
<dbReference type="Pfam" id="PF08711">
    <property type="entry name" value="Med26"/>
    <property type="match status" value="1"/>
</dbReference>
<dbReference type="InterPro" id="IPR035441">
    <property type="entry name" value="TFIIS/LEDGF_dom_sf"/>
</dbReference>
<keyword evidence="1" id="KW-0175">Coiled coil</keyword>
<reference evidence="4 5" key="1">
    <citation type="journal article" date="2024" name="Nat. Commun.">
        <title>Phylogenomics reveals the evolutionary origins of lichenization in chlorophyte algae.</title>
        <authorList>
            <person name="Puginier C."/>
            <person name="Libourel C."/>
            <person name="Otte J."/>
            <person name="Skaloud P."/>
            <person name="Haon M."/>
            <person name="Grisel S."/>
            <person name="Petersen M."/>
            <person name="Berrin J.G."/>
            <person name="Delaux P.M."/>
            <person name="Dal Grande F."/>
            <person name="Keller J."/>
        </authorList>
    </citation>
    <scope>NUCLEOTIDE SEQUENCE [LARGE SCALE GENOMIC DNA]</scope>
    <source>
        <strain evidence="4 5">SAG 2043</strain>
    </source>
</reference>
<dbReference type="EMBL" id="JALJOR010000001">
    <property type="protein sequence ID" value="KAK9829992.1"/>
    <property type="molecule type" value="Genomic_DNA"/>
</dbReference>
<dbReference type="Proteomes" id="UP001489004">
    <property type="component" value="Unassembled WGS sequence"/>
</dbReference>
<feature type="region of interest" description="Disordered" evidence="2">
    <location>
        <begin position="385"/>
        <end position="442"/>
    </location>
</feature>
<feature type="compositionally biased region" description="Low complexity" evidence="2">
    <location>
        <begin position="186"/>
        <end position="218"/>
    </location>
</feature>
<dbReference type="AlphaFoldDB" id="A0AAW1R8N2"/>
<evidence type="ECO:0000256" key="2">
    <source>
        <dbReference type="SAM" id="MobiDB-lite"/>
    </source>
</evidence>
<protein>
    <recommendedName>
        <fullName evidence="3">TFIIS N-terminal domain-containing protein</fullName>
    </recommendedName>
</protein>
<accession>A0AAW1R8N2</accession>
<organism evidence="4 5">
    <name type="scientific">[Myrmecia] bisecta</name>
    <dbReference type="NCBI Taxonomy" id="41462"/>
    <lineage>
        <taxon>Eukaryota</taxon>
        <taxon>Viridiplantae</taxon>
        <taxon>Chlorophyta</taxon>
        <taxon>core chlorophytes</taxon>
        <taxon>Trebouxiophyceae</taxon>
        <taxon>Trebouxiales</taxon>
        <taxon>Trebouxiaceae</taxon>
        <taxon>Myrmecia</taxon>
    </lineage>
</organism>